<evidence type="ECO:0000313" key="1">
    <source>
        <dbReference type="EMBL" id="GJE65637.1"/>
    </source>
</evidence>
<protein>
    <submittedName>
        <fullName evidence="1">Uncharacterized protein</fullName>
    </submittedName>
</protein>
<evidence type="ECO:0000313" key="2">
    <source>
        <dbReference type="Proteomes" id="UP001055039"/>
    </source>
</evidence>
<gene>
    <name evidence="1" type="ORF">LNAOJCKE_2848</name>
</gene>
<accession>A0ABQ4UFQ2</accession>
<keyword evidence="2" id="KW-1185">Reference proteome</keyword>
<reference evidence="1" key="1">
    <citation type="journal article" date="2021" name="Front. Microbiol.">
        <title>Comprehensive Comparative Genomics and Phenotyping of Methylobacterium Species.</title>
        <authorList>
            <person name="Alessa O."/>
            <person name="Ogura Y."/>
            <person name="Fujitani Y."/>
            <person name="Takami H."/>
            <person name="Hayashi T."/>
            <person name="Sahin N."/>
            <person name="Tani A."/>
        </authorList>
    </citation>
    <scope>NUCLEOTIDE SEQUENCE</scope>
    <source>
        <strain evidence="1">NBRC 15686</strain>
    </source>
</reference>
<organism evidence="1 2">
    <name type="scientific">Methylorubrum aminovorans</name>
    <dbReference type="NCBI Taxonomy" id="269069"/>
    <lineage>
        <taxon>Bacteria</taxon>
        <taxon>Pseudomonadati</taxon>
        <taxon>Pseudomonadota</taxon>
        <taxon>Alphaproteobacteria</taxon>
        <taxon>Hyphomicrobiales</taxon>
        <taxon>Methylobacteriaceae</taxon>
        <taxon>Methylorubrum</taxon>
    </lineage>
</organism>
<proteinExistence type="predicted"/>
<reference evidence="1" key="2">
    <citation type="submission" date="2021-08" db="EMBL/GenBank/DDBJ databases">
        <authorList>
            <person name="Tani A."/>
            <person name="Ola A."/>
            <person name="Ogura Y."/>
            <person name="Katsura K."/>
            <person name="Hayashi T."/>
        </authorList>
    </citation>
    <scope>NUCLEOTIDE SEQUENCE</scope>
    <source>
        <strain evidence="1">NBRC 15686</strain>
    </source>
</reference>
<dbReference type="EMBL" id="BPRC01000009">
    <property type="protein sequence ID" value="GJE65637.1"/>
    <property type="molecule type" value="Genomic_DNA"/>
</dbReference>
<comment type="caution">
    <text evidence="1">The sequence shown here is derived from an EMBL/GenBank/DDBJ whole genome shotgun (WGS) entry which is preliminary data.</text>
</comment>
<sequence>MTTNPTIGVAILDGPGRGRRLTARLLGEEGSCAESHRLHVLLDADDPNASGFIPVNDVVDLELRLDDRPIFDGLATLGVEGEIMTITAGFQRKLDVATIGIFESLLKARSRGTPCAVPAFRHYRQIEAYLSACRMFPPTVQGPMRRTEDAACIDAASVRYFDEIPIRIGHGLFGPGCTMGSTVGELRNVLCDELDVAGVRIEISRFHEHAGRLTRNARRVHALCRVTSDAASREGCMDEAVWNNAYYEEYLATFIEYGAELVVG</sequence>
<name>A0ABQ4UFQ2_9HYPH</name>
<dbReference type="Proteomes" id="UP001055039">
    <property type="component" value="Unassembled WGS sequence"/>
</dbReference>
<dbReference type="RefSeq" id="WP_238225057.1">
    <property type="nucleotide sequence ID" value="NZ_BAAADH010000024.1"/>
</dbReference>